<dbReference type="AlphaFoldDB" id="A0A0F9QPS7"/>
<accession>A0A0F9QPS7</accession>
<evidence type="ECO:0000256" key="1">
    <source>
        <dbReference type="SAM" id="MobiDB-lite"/>
    </source>
</evidence>
<gene>
    <name evidence="2" type="ORF">LCGC14_0747460</name>
</gene>
<protein>
    <submittedName>
        <fullName evidence="2">Uncharacterized protein</fullName>
    </submittedName>
</protein>
<sequence>MKKPISGFTVARNVVKLGYPASESIVSARAICDDYVLSYDPYSDDFTADWAKEIAEELDLTLFERKWEMQESGQMWYDTKRDINEIARQTDAAAKQCKNSWNLYVQLDEGFHEDDHAAIQNTADTAPEDVTGIDFLRVCFYGNLHTIRADWSVPCTRMVRQGTHDYLLPGGGMSAGPKVGRHIQVPEWMWHYVRIGDPQTIAKRVRNLDTFYHDPATLIPEDELQPYDFKPREFDNTSTVKDRKPKEVEGDMRTYHGTHPEPFAVLYQEYE</sequence>
<name>A0A0F9QPS7_9ZZZZ</name>
<proteinExistence type="predicted"/>
<dbReference type="EMBL" id="LAZR01001787">
    <property type="protein sequence ID" value="KKN39022.1"/>
    <property type="molecule type" value="Genomic_DNA"/>
</dbReference>
<organism evidence="2">
    <name type="scientific">marine sediment metagenome</name>
    <dbReference type="NCBI Taxonomy" id="412755"/>
    <lineage>
        <taxon>unclassified sequences</taxon>
        <taxon>metagenomes</taxon>
        <taxon>ecological metagenomes</taxon>
    </lineage>
</organism>
<evidence type="ECO:0000313" key="2">
    <source>
        <dbReference type="EMBL" id="KKN39022.1"/>
    </source>
</evidence>
<feature type="region of interest" description="Disordered" evidence="1">
    <location>
        <begin position="232"/>
        <end position="256"/>
    </location>
</feature>
<reference evidence="2" key="1">
    <citation type="journal article" date="2015" name="Nature">
        <title>Complex archaea that bridge the gap between prokaryotes and eukaryotes.</title>
        <authorList>
            <person name="Spang A."/>
            <person name="Saw J.H."/>
            <person name="Jorgensen S.L."/>
            <person name="Zaremba-Niedzwiedzka K."/>
            <person name="Martijn J."/>
            <person name="Lind A.E."/>
            <person name="van Eijk R."/>
            <person name="Schleper C."/>
            <person name="Guy L."/>
            <person name="Ettema T.J."/>
        </authorList>
    </citation>
    <scope>NUCLEOTIDE SEQUENCE</scope>
</reference>
<comment type="caution">
    <text evidence="2">The sequence shown here is derived from an EMBL/GenBank/DDBJ whole genome shotgun (WGS) entry which is preliminary data.</text>
</comment>
<feature type="compositionally biased region" description="Basic and acidic residues" evidence="1">
    <location>
        <begin position="232"/>
        <end position="254"/>
    </location>
</feature>